<organism evidence="1 2">
    <name type="scientific">Fusarium anthophilum</name>
    <dbReference type="NCBI Taxonomy" id="48485"/>
    <lineage>
        <taxon>Eukaryota</taxon>
        <taxon>Fungi</taxon>
        <taxon>Dikarya</taxon>
        <taxon>Ascomycota</taxon>
        <taxon>Pezizomycotina</taxon>
        <taxon>Sordariomycetes</taxon>
        <taxon>Hypocreomycetidae</taxon>
        <taxon>Hypocreales</taxon>
        <taxon>Nectriaceae</taxon>
        <taxon>Fusarium</taxon>
        <taxon>Fusarium fujikuroi species complex</taxon>
    </lineage>
</organism>
<comment type="caution">
    <text evidence="1">The sequence shown here is derived from an EMBL/GenBank/DDBJ whole genome shotgun (WGS) entry which is preliminary data.</text>
</comment>
<name>A0A8H5EAG8_9HYPO</name>
<dbReference type="AlphaFoldDB" id="A0A8H5EAG8"/>
<gene>
    <name evidence="1" type="ORF">FANTH_2356</name>
</gene>
<evidence type="ECO:0000313" key="1">
    <source>
        <dbReference type="EMBL" id="KAF5252666.1"/>
    </source>
</evidence>
<protein>
    <submittedName>
        <fullName evidence="1">Uncharacterized protein</fullName>
    </submittedName>
</protein>
<reference evidence="1 2" key="1">
    <citation type="journal article" date="2020" name="BMC Genomics">
        <title>Correction to: Identification and distribution of gene clusters required for synthesis of sphingolipid metabolism inhibitors in diverse species of the filamentous fungus Fusarium.</title>
        <authorList>
            <person name="Kim H.S."/>
            <person name="Lohmar J.M."/>
            <person name="Busman M."/>
            <person name="Brown D.W."/>
            <person name="Naumann T.A."/>
            <person name="Divon H.H."/>
            <person name="Lysoe E."/>
            <person name="Uhlig S."/>
            <person name="Proctor R.H."/>
        </authorList>
    </citation>
    <scope>NUCLEOTIDE SEQUENCE [LARGE SCALE GENOMIC DNA]</scope>
    <source>
        <strain evidence="1 2">NRRL 25214</strain>
    </source>
</reference>
<keyword evidence="2" id="KW-1185">Reference proteome</keyword>
<dbReference type="Proteomes" id="UP000573603">
    <property type="component" value="Unassembled WGS sequence"/>
</dbReference>
<dbReference type="EMBL" id="JABEVY010000053">
    <property type="protein sequence ID" value="KAF5252666.1"/>
    <property type="molecule type" value="Genomic_DNA"/>
</dbReference>
<evidence type="ECO:0000313" key="2">
    <source>
        <dbReference type="Proteomes" id="UP000573603"/>
    </source>
</evidence>
<proteinExistence type="predicted"/>
<accession>A0A8H5EAG8</accession>
<sequence length="66" mass="7275">MASLTYLVTDIGKRLVASFLSEPRSVVIAAVGDLEHESSQSLLQLPRGIDNKLMLAIQLDLTLEFF</sequence>